<dbReference type="Proteomes" id="UP001589536">
    <property type="component" value="Unassembled WGS sequence"/>
</dbReference>
<proteinExistence type="predicted"/>
<protein>
    <submittedName>
        <fullName evidence="1">Uncharacterized protein</fullName>
    </submittedName>
</protein>
<reference evidence="1 2" key="1">
    <citation type="submission" date="2024-09" db="EMBL/GenBank/DDBJ databases">
        <authorList>
            <person name="Sun Q."/>
            <person name="Mori K."/>
        </authorList>
    </citation>
    <scope>NUCLEOTIDE SEQUENCE [LARGE SCALE GENOMIC DNA]</scope>
    <source>
        <strain evidence="1 2">JCM 13519</strain>
    </source>
</reference>
<accession>A0ABV5UQ07</accession>
<sequence length="120" mass="13367">MSSDVSFQPFALKRPCGNCPFRSDRAPFLDRGRAQEIAESLEADASFHCHKTLEYLSEDGAGELTGASMHCAGALIVLELEGKPNQMMRIGERFGLYNRTELHLDSPVYPTLADWVDSHH</sequence>
<dbReference type="EMBL" id="JBHMBH010000019">
    <property type="protein sequence ID" value="MFB9714350.1"/>
    <property type="molecule type" value="Genomic_DNA"/>
</dbReference>
<evidence type="ECO:0000313" key="1">
    <source>
        <dbReference type="EMBL" id="MFB9714350.1"/>
    </source>
</evidence>
<comment type="caution">
    <text evidence="1">The sequence shown here is derived from an EMBL/GenBank/DDBJ whole genome shotgun (WGS) entry which is preliminary data.</text>
</comment>
<organism evidence="1 2">
    <name type="scientific">Arthrobacter methylotrophus</name>
    <dbReference type="NCBI Taxonomy" id="121291"/>
    <lineage>
        <taxon>Bacteria</taxon>
        <taxon>Bacillati</taxon>
        <taxon>Actinomycetota</taxon>
        <taxon>Actinomycetes</taxon>
        <taxon>Micrococcales</taxon>
        <taxon>Micrococcaceae</taxon>
        <taxon>Arthrobacter</taxon>
    </lineage>
</organism>
<name>A0ABV5UQ07_9MICC</name>
<keyword evidence="2" id="KW-1185">Reference proteome</keyword>
<evidence type="ECO:0000313" key="2">
    <source>
        <dbReference type="Proteomes" id="UP001589536"/>
    </source>
</evidence>
<dbReference type="RefSeq" id="WP_345044556.1">
    <property type="nucleotide sequence ID" value="NZ_BAABED010000001.1"/>
</dbReference>
<gene>
    <name evidence="1" type="ORF">ACFFPI_09465</name>
</gene>